<dbReference type="GO" id="GO:2000001">
    <property type="term" value="P:regulation of DNA damage checkpoint"/>
    <property type="evidence" value="ECO:0007669"/>
    <property type="project" value="TreeGrafter"/>
</dbReference>
<accession>A0A068V1A7</accession>
<dbReference type="PROSITE" id="PS50082">
    <property type="entry name" value="WD_REPEATS_2"/>
    <property type="match status" value="1"/>
</dbReference>
<dbReference type="PANTHER" id="PTHR14773:SF0">
    <property type="entry name" value="WD REPEAT-CONTAINING PROTEIN 76"/>
    <property type="match status" value="1"/>
</dbReference>
<dbReference type="PhylomeDB" id="A0A068V1A7"/>
<keyword evidence="4 8" id="KW-0853">WD repeat</keyword>
<keyword evidence="6" id="KW-0227">DNA damage</keyword>
<comment type="function">
    <text evidence="1">Specifically binds 5-hydroxymethylcytosine (5hmC), suggesting that it acts as a specific reader of 5hmC.</text>
</comment>
<evidence type="ECO:0000256" key="9">
    <source>
        <dbReference type="SAM" id="MobiDB-lite"/>
    </source>
</evidence>
<comment type="similarity">
    <text evidence="2">Belongs to the WD repeat DDB2/WDR76 family.</text>
</comment>
<dbReference type="AlphaFoldDB" id="A0A068V1A7"/>
<dbReference type="OMA" id="DPNTLYW"/>
<dbReference type="PANTHER" id="PTHR14773">
    <property type="entry name" value="WD REPEAT-CONTAINING PROTEIN 76"/>
    <property type="match status" value="1"/>
</dbReference>
<evidence type="ECO:0000313" key="10">
    <source>
        <dbReference type="EMBL" id="CDP14274.1"/>
    </source>
</evidence>
<dbReference type="GO" id="GO:0005634">
    <property type="term" value="C:nucleus"/>
    <property type="evidence" value="ECO:0007669"/>
    <property type="project" value="TreeGrafter"/>
</dbReference>
<dbReference type="FunFam" id="2.130.10.10:FF:000180">
    <property type="entry name" value="WD repeat-containing protein 76"/>
    <property type="match status" value="1"/>
</dbReference>
<evidence type="ECO:0000256" key="4">
    <source>
        <dbReference type="ARBA" id="ARBA00022574"/>
    </source>
</evidence>
<dbReference type="Proteomes" id="UP000295252">
    <property type="component" value="Chromosome VIII"/>
</dbReference>
<feature type="repeat" description="WD" evidence="8">
    <location>
        <begin position="326"/>
        <end position="361"/>
    </location>
</feature>
<proteinExistence type="inferred from homology"/>
<dbReference type="OrthoDB" id="9890280at2759"/>
<gene>
    <name evidence="10" type="ORF">GSCOC_T00040572001</name>
</gene>
<dbReference type="Gramene" id="CDP14274">
    <property type="protein sequence ID" value="CDP14274"/>
    <property type="gene ID" value="GSCOC_T00040572001"/>
</dbReference>
<evidence type="ECO:0000256" key="7">
    <source>
        <dbReference type="ARBA" id="ARBA00023125"/>
    </source>
</evidence>
<evidence type="ECO:0000313" key="11">
    <source>
        <dbReference type="Proteomes" id="UP000295252"/>
    </source>
</evidence>
<feature type="region of interest" description="Disordered" evidence="9">
    <location>
        <begin position="30"/>
        <end position="122"/>
    </location>
</feature>
<dbReference type="STRING" id="49390.A0A068V1A7"/>
<dbReference type="InterPro" id="IPR019775">
    <property type="entry name" value="WD40_repeat_CS"/>
</dbReference>
<evidence type="ECO:0000256" key="1">
    <source>
        <dbReference type="ARBA" id="ARBA00002530"/>
    </source>
</evidence>
<feature type="compositionally biased region" description="Polar residues" evidence="9">
    <location>
        <begin position="92"/>
        <end position="108"/>
    </location>
</feature>
<sequence length="499" mass="55887">MAPQKLTEYERRRLENIKRNDQMLAALKIHSKLSQLSESTKRPRAQTKSYKVSPEKKHRTETPIVLRRSLRTRGVAPDSSTAGGLKDDFDESQSSISRKNPNSDSESPLTKRAYERGPIRMRDAYRTDASDRKLIEAILDCSRKSRLSESNNELDDTIKGMEGNERLGSLKIGRKVWGSIDVDAMKLEPDNIARVVPGRILNLRFLPTTDARIVVVGNKFGDVGFWNVDADAEDGDGIYLYHPHPAPISGMVCNPFSLSKMFTSCYNGFIRLMDMERELFELVYAGDHAVFSLSQSPNDMNSLYFGEGNGQLRVWDARTGKSSSSWGLHQKRINTIDFKPQNTNIMTTSSTDGTACIWDLRKVGVNGSTALKSIRHERAVHSAYFSPSGRFLATTSADDMVGLFSGDTYQNMTMVYHNNQTGRWISSFRGIWGWDDSYVFVGNMRRGVDIISTTGKDVTATLQSEHMSAIPCRFDAHPFEVGTLASATSGGQVYIWRPS</sequence>
<dbReference type="PROSITE" id="PS00678">
    <property type="entry name" value="WD_REPEATS_1"/>
    <property type="match status" value="1"/>
</dbReference>
<dbReference type="EMBL" id="HG739165">
    <property type="protein sequence ID" value="CDP14274.1"/>
    <property type="molecule type" value="Genomic_DNA"/>
</dbReference>
<name>A0A068V1A7_COFCA</name>
<dbReference type="InterPro" id="IPR015943">
    <property type="entry name" value="WD40/YVTN_repeat-like_dom_sf"/>
</dbReference>
<dbReference type="FunCoup" id="A0A068V1A7">
    <property type="interactions" value="1674"/>
</dbReference>
<dbReference type="SMART" id="SM00320">
    <property type="entry name" value="WD40"/>
    <property type="match status" value="5"/>
</dbReference>
<evidence type="ECO:0000256" key="6">
    <source>
        <dbReference type="ARBA" id="ARBA00022763"/>
    </source>
</evidence>
<keyword evidence="7" id="KW-0238">DNA-binding</keyword>
<feature type="region of interest" description="Disordered" evidence="9">
    <location>
        <begin position="1"/>
        <end position="20"/>
    </location>
</feature>
<dbReference type="GO" id="GO:0003677">
    <property type="term" value="F:DNA binding"/>
    <property type="evidence" value="ECO:0007669"/>
    <property type="project" value="UniProtKB-KW"/>
</dbReference>
<dbReference type="InParanoid" id="A0A068V1A7"/>
<dbReference type="InterPro" id="IPR036322">
    <property type="entry name" value="WD40_repeat_dom_sf"/>
</dbReference>
<dbReference type="InterPro" id="IPR050853">
    <property type="entry name" value="WD_repeat_DNA-damage-binding"/>
</dbReference>
<feature type="compositionally biased region" description="Basic and acidic residues" evidence="9">
    <location>
        <begin position="112"/>
        <end position="122"/>
    </location>
</feature>
<dbReference type="GO" id="GO:0006974">
    <property type="term" value="P:DNA damage response"/>
    <property type="evidence" value="ECO:0007669"/>
    <property type="project" value="UniProtKB-KW"/>
</dbReference>
<dbReference type="SUPFAM" id="SSF50978">
    <property type="entry name" value="WD40 repeat-like"/>
    <property type="match status" value="1"/>
</dbReference>
<keyword evidence="11" id="KW-1185">Reference proteome</keyword>
<dbReference type="InterPro" id="IPR001680">
    <property type="entry name" value="WD40_rpt"/>
</dbReference>
<protein>
    <recommendedName>
        <fullName evidence="3">WD repeat-containing protein 76</fullName>
    </recommendedName>
</protein>
<reference evidence="11" key="1">
    <citation type="journal article" date="2014" name="Science">
        <title>The coffee genome provides insight into the convergent evolution of caffeine biosynthesis.</title>
        <authorList>
            <person name="Denoeud F."/>
            <person name="Carretero-Paulet L."/>
            <person name="Dereeper A."/>
            <person name="Droc G."/>
            <person name="Guyot R."/>
            <person name="Pietrella M."/>
            <person name="Zheng C."/>
            <person name="Alberti A."/>
            <person name="Anthony F."/>
            <person name="Aprea G."/>
            <person name="Aury J.M."/>
            <person name="Bento P."/>
            <person name="Bernard M."/>
            <person name="Bocs S."/>
            <person name="Campa C."/>
            <person name="Cenci A."/>
            <person name="Combes M.C."/>
            <person name="Crouzillat D."/>
            <person name="Da Silva C."/>
            <person name="Daddiego L."/>
            <person name="De Bellis F."/>
            <person name="Dussert S."/>
            <person name="Garsmeur O."/>
            <person name="Gayraud T."/>
            <person name="Guignon V."/>
            <person name="Jahn K."/>
            <person name="Jamilloux V."/>
            <person name="Joet T."/>
            <person name="Labadie K."/>
            <person name="Lan T."/>
            <person name="Leclercq J."/>
            <person name="Lepelley M."/>
            <person name="Leroy T."/>
            <person name="Li L.T."/>
            <person name="Librado P."/>
            <person name="Lopez L."/>
            <person name="Munoz A."/>
            <person name="Noel B."/>
            <person name="Pallavicini A."/>
            <person name="Perrotta G."/>
            <person name="Poncet V."/>
            <person name="Pot D."/>
            <person name="Priyono X."/>
            <person name="Rigoreau M."/>
            <person name="Rouard M."/>
            <person name="Rozas J."/>
            <person name="Tranchant-Dubreuil C."/>
            <person name="VanBuren R."/>
            <person name="Zhang Q."/>
            <person name="Andrade A.C."/>
            <person name="Argout X."/>
            <person name="Bertrand B."/>
            <person name="de Kochko A."/>
            <person name="Graziosi G."/>
            <person name="Henry R.J."/>
            <person name="Jayarama X."/>
            <person name="Ming R."/>
            <person name="Nagai C."/>
            <person name="Rounsley S."/>
            <person name="Sankoff D."/>
            <person name="Giuliano G."/>
            <person name="Albert V.A."/>
            <person name="Wincker P."/>
            <person name="Lashermes P."/>
        </authorList>
    </citation>
    <scope>NUCLEOTIDE SEQUENCE [LARGE SCALE GENOMIC DNA]</scope>
    <source>
        <strain evidence="11">cv. DH200-94</strain>
    </source>
</reference>
<dbReference type="Gene3D" id="2.130.10.10">
    <property type="entry name" value="YVTN repeat-like/Quinoprotein amine dehydrogenase"/>
    <property type="match status" value="1"/>
</dbReference>
<feature type="compositionally biased region" description="Basic and acidic residues" evidence="9">
    <location>
        <begin position="7"/>
        <end position="20"/>
    </location>
</feature>
<evidence type="ECO:0000256" key="8">
    <source>
        <dbReference type="PROSITE-ProRule" id="PRU00221"/>
    </source>
</evidence>
<evidence type="ECO:0000256" key="3">
    <source>
        <dbReference type="ARBA" id="ARBA00021234"/>
    </source>
</evidence>
<evidence type="ECO:0000256" key="5">
    <source>
        <dbReference type="ARBA" id="ARBA00022737"/>
    </source>
</evidence>
<keyword evidence="5" id="KW-0677">Repeat</keyword>
<organism evidence="10 11">
    <name type="scientific">Coffea canephora</name>
    <name type="common">Robusta coffee</name>
    <dbReference type="NCBI Taxonomy" id="49390"/>
    <lineage>
        <taxon>Eukaryota</taxon>
        <taxon>Viridiplantae</taxon>
        <taxon>Streptophyta</taxon>
        <taxon>Embryophyta</taxon>
        <taxon>Tracheophyta</taxon>
        <taxon>Spermatophyta</taxon>
        <taxon>Magnoliopsida</taxon>
        <taxon>eudicotyledons</taxon>
        <taxon>Gunneridae</taxon>
        <taxon>Pentapetalae</taxon>
        <taxon>asterids</taxon>
        <taxon>lamiids</taxon>
        <taxon>Gentianales</taxon>
        <taxon>Rubiaceae</taxon>
        <taxon>Ixoroideae</taxon>
        <taxon>Gardenieae complex</taxon>
        <taxon>Bertiereae - Coffeeae clade</taxon>
        <taxon>Coffeeae</taxon>
        <taxon>Coffea</taxon>
    </lineage>
</organism>
<dbReference type="Pfam" id="PF00400">
    <property type="entry name" value="WD40"/>
    <property type="match status" value="2"/>
</dbReference>
<evidence type="ECO:0000256" key="2">
    <source>
        <dbReference type="ARBA" id="ARBA00005434"/>
    </source>
</evidence>